<dbReference type="Proteomes" id="UP000248817">
    <property type="component" value="Unassembled WGS sequence"/>
</dbReference>
<proteinExistence type="predicted"/>
<gene>
    <name evidence="1" type="ORF">BP00DRAFT_149351</name>
</gene>
<accession>A0A2V5ILJ6</accession>
<dbReference type="EMBL" id="KZ825465">
    <property type="protein sequence ID" value="PYI36212.1"/>
    <property type="molecule type" value="Genomic_DNA"/>
</dbReference>
<organism evidence="1 2">
    <name type="scientific">Aspergillus indologenus CBS 114.80</name>
    <dbReference type="NCBI Taxonomy" id="1450541"/>
    <lineage>
        <taxon>Eukaryota</taxon>
        <taxon>Fungi</taxon>
        <taxon>Dikarya</taxon>
        <taxon>Ascomycota</taxon>
        <taxon>Pezizomycotina</taxon>
        <taxon>Eurotiomycetes</taxon>
        <taxon>Eurotiomycetidae</taxon>
        <taxon>Eurotiales</taxon>
        <taxon>Aspergillaceae</taxon>
        <taxon>Aspergillus</taxon>
        <taxon>Aspergillus subgen. Circumdati</taxon>
    </lineage>
</organism>
<sequence length="312" mass="35849">MVAQPRGSSRSLVTFQRRDAVVGPVDTYPFCCGCSHSLPLDFVIHTVNSKAPLVLKNTSRNRQQAMSFPQKGLGDVMTAVTTVWTIYKNVKEGPASASADFKSFRQEFGAIKGLLEQNQKTKQSTFMGERDLGVFYNQTIDECAEFIYKNRQLTQNQKTSNGRRNSFGTEAIILFEKVTWPLERDEAERLRRKLERCLKIAMLKSSQETRDATFGFMKATENNRMENLEMLKSIKYVLFPERVHVMTRHADCWKNHDITGFFTFKTEVRRDRFDRRFSHADTGQKDSIDKPSGAAVRARVNMLCFLLSSRPR</sequence>
<dbReference type="AlphaFoldDB" id="A0A2V5ILJ6"/>
<evidence type="ECO:0000313" key="2">
    <source>
        <dbReference type="Proteomes" id="UP000248817"/>
    </source>
</evidence>
<evidence type="ECO:0000313" key="1">
    <source>
        <dbReference type="EMBL" id="PYI36212.1"/>
    </source>
</evidence>
<keyword evidence="2" id="KW-1185">Reference proteome</keyword>
<name>A0A2V5ILJ6_9EURO</name>
<reference evidence="1 2" key="1">
    <citation type="submission" date="2018-02" db="EMBL/GenBank/DDBJ databases">
        <title>The genomes of Aspergillus section Nigri reveals drivers in fungal speciation.</title>
        <authorList>
            <consortium name="DOE Joint Genome Institute"/>
            <person name="Vesth T.C."/>
            <person name="Nybo J."/>
            <person name="Theobald S."/>
            <person name="Brandl J."/>
            <person name="Frisvad J.C."/>
            <person name="Nielsen K.F."/>
            <person name="Lyhne E.K."/>
            <person name="Kogle M.E."/>
            <person name="Kuo A."/>
            <person name="Riley R."/>
            <person name="Clum A."/>
            <person name="Nolan M."/>
            <person name="Lipzen A."/>
            <person name="Salamov A."/>
            <person name="Henrissat B."/>
            <person name="Wiebenga A."/>
            <person name="De vries R.P."/>
            <person name="Grigoriev I.V."/>
            <person name="Mortensen U.H."/>
            <person name="Andersen M.R."/>
            <person name="Baker S.E."/>
        </authorList>
    </citation>
    <scope>NUCLEOTIDE SEQUENCE [LARGE SCALE GENOMIC DNA]</scope>
    <source>
        <strain evidence="1 2">CBS 114.80</strain>
    </source>
</reference>
<protein>
    <submittedName>
        <fullName evidence="1">Uncharacterized protein</fullName>
    </submittedName>
</protein>